<reference evidence="13" key="1">
    <citation type="submission" date="2019-12" db="EMBL/GenBank/DDBJ databases">
        <title>Novel species isolated from a subtropical stream in China.</title>
        <authorList>
            <person name="Lu H."/>
        </authorList>
    </citation>
    <scope>NUCLEOTIDE SEQUENCE [LARGE SCALE GENOMIC DNA]</scope>
    <source>
        <strain evidence="13">FT81W</strain>
    </source>
</reference>
<evidence type="ECO:0000313" key="13">
    <source>
        <dbReference type="EMBL" id="MYM93952.1"/>
    </source>
</evidence>
<dbReference type="PANTHER" id="PTHR39573">
    <property type="entry name" value="STRESS RESPONSE KINASE A"/>
    <property type="match status" value="1"/>
</dbReference>
<gene>
    <name evidence="11" type="primary">srkA</name>
    <name evidence="13" type="ORF">GTP90_08790</name>
</gene>
<feature type="site" description="ATP" evidence="11">
    <location>
        <position position="69"/>
    </location>
</feature>
<dbReference type="PANTHER" id="PTHR39573:SF1">
    <property type="entry name" value="STRESS RESPONSE KINASE A"/>
    <property type="match status" value="1"/>
</dbReference>
<comment type="catalytic activity">
    <reaction evidence="11">
        <text>L-threonyl-[protein] + ATP = O-phospho-L-threonyl-[protein] + ADP + H(+)</text>
        <dbReference type="Rhea" id="RHEA:46608"/>
        <dbReference type="Rhea" id="RHEA-COMP:11060"/>
        <dbReference type="Rhea" id="RHEA-COMP:11605"/>
        <dbReference type="ChEBI" id="CHEBI:15378"/>
        <dbReference type="ChEBI" id="CHEBI:30013"/>
        <dbReference type="ChEBI" id="CHEBI:30616"/>
        <dbReference type="ChEBI" id="CHEBI:61977"/>
        <dbReference type="ChEBI" id="CHEBI:456216"/>
        <dbReference type="EC" id="2.7.11.1"/>
    </reaction>
</comment>
<evidence type="ECO:0000256" key="1">
    <source>
        <dbReference type="ARBA" id="ARBA00022490"/>
    </source>
</evidence>
<dbReference type="EC" id="2.7.11.1" evidence="11"/>
<feature type="binding site" evidence="11">
    <location>
        <position position="255"/>
    </location>
    <ligand>
        <name>Mg(2+)</name>
        <dbReference type="ChEBI" id="CHEBI:18420"/>
    </ligand>
</feature>
<keyword evidence="8 11" id="KW-0067">ATP-binding</keyword>
<accession>A0A845GKI6</accession>
<comment type="cofactor">
    <cofactor evidence="11">
        <name>Mg(2+)</name>
        <dbReference type="ChEBI" id="CHEBI:18420"/>
    </cofactor>
</comment>
<evidence type="ECO:0000256" key="6">
    <source>
        <dbReference type="ARBA" id="ARBA00022741"/>
    </source>
</evidence>
<evidence type="ECO:0000256" key="8">
    <source>
        <dbReference type="ARBA" id="ARBA00022840"/>
    </source>
</evidence>
<dbReference type="RefSeq" id="WP_161083144.1">
    <property type="nucleotide sequence ID" value="NZ_WWCX01000009.1"/>
</dbReference>
<keyword evidence="4 11" id="KW-0808">Transferase</keyword>
<dbReference type="Proteomes" id="UP000447355">
    <property type="component" value="Unassembled WGS sequence"/>
</dbReference>
<evidence type="ECO:0000256" key="4">
    <source>
        <dbReference type="ARBA" id="ARBA00022679"/>
    </source>
</evidence>
<proteinExistence type="inferred from homology"/>
<keyword evidence="1 11" id="KW-0963">Cytoplasm</keyword>
<dbReference type="GO" id="GO:0005524">
    <property type="term" value="F:ATP binding"/>
    <property type="evidence" value="ECO:0007669"/>
    <property type="project" value="UniProtKB-UniRule"/>
</dbReference>
<comment type="subcellular location">
    <subcellularLocation>
        <location evidence="11">Cytoplasm</location>
    </subcellularLocation>
</comment>
<evidence type="ECO:0000313" key="14">
    <source>
        <dbReference type="Proteomes" id="UP000447355"/>
    </source>
</evidence>
<evidence type="ECO:0000256" key="3">
    <source>
        <dbReference type="ARBA" id="ARBA00022553"/>
    </source>
</evidence>
<dbReference type="GO" id="GO:0000287">
    <property type="term" value="F:magnesium ion binding"/>
    <property type="evidence" value="ECO:0007669"/>
    <property type="project" value="UniProtKB-UniRule"/>
</dbReference>
<evidence type="ECO:0000256" key="2">
    <source>
        <dbReference type="ARBA" id="ARBA00022527"/>
    </source>
</evidence>
<keyword evidence="6 11" id="KW-0547">Nucleotide-binding</keyword>
<evidence type="ECO:0000256" key="11">
    <source>
        <dbReference type="HAMAP-Rule" id="MF_01497"/>
    </source>
</evidence>
<dbReference type="AlphaFoldDB" id="A0A845GKI6"/>
<comment type="function">
    <text evidence="11">A protein kinase that phosphorylates Ser and Thr residues. Probably acts to suppress the effects of stress linked to accumulation of reactive oxygen species. Probably involved in the extracytoplasmic stress response.</text>
</comment>
<keyword evidence="2 11" id="KW-0723">Serine/threonine-protein kinase</keyword>
<protein>
    <recommendedName>
        <fullName evidence="11">Stress response kinase A</fullName>
        <ecNumber evidence="11">2.7.11.1</ecNumber>
    </recommendedName>
    <alternativeName>
        <fullName evidence="11">Serine/threonine-protein kinase SrkA</fullName>
    </alternativeName>
</protein>
<dbReference type="InterPro" id="IPR032882">
    <property type="entry name" value="SrkA/RdoA"/>
</dbReference>
<dbReference type="Gene3D" id="3.30.200.70">
    <property type="match status" value="1"/>
</dbReference>
<feature type="active site" evidence="11">
    <location>
        <position position="255"/>
    </location>
</feature>
<dbReference type="InterPro" id="IPR002575">
    <property type="entry name" value="Aminoglycoside_PTrfase"/>
</dbReference>
<dbReference type="SUPFAM" id="SSF56112">
    <property type="entry name" value="Protein kinase-like (PK-like)"/>
    <property type="match status" value="1"/>
</dbReference>
<dbReference type="Gene3D" id="1.10.510.10">
    <property type="entry name" value="Transferase(Phosphotransferase) domain 1"/>
    <property type="match status" value="1"/>
</dbReference>
<dbReference type="EMBL" id="WWCX01000009">
    <property type="protein sequence ID" value="MYM93952.1"/>
    <property type="molecule type" value="Genomic_DNA"/>
</dbReference>
<dbReference type="HAMAP" id="MF_01497">
    <property type="entry name" value="SrkA_kinase"/>
    <property type="match status" value="1"/>
</dbReference>
<keyword evidence="5 11" id="KW-0479">Metal-binding</keyword>
<organism evidence="13 14">
    <name type="scientific">Duganella vulcania</name>
    <dbReference type="NCBI Taxonomy" id="2692166"/>
    <lineage>
        <taxon>Bacteria</taxon>
        <taxon>Pseudomonadati</taxon>
        <taxon>Pseudomonadota</taxon>
        <taxon>Betaproteobacteria</taxon>
        <taxon>Burkholderiales</taxon>
        <taxon>Oxalobacteraceae</taxon>
        <taxon>Telluria group</taxon>
        <taxon>Duganella</taxon>
    </lineage>
</organism>
<feature type="active site" description="Proton acceptor" evidence="11">
    <location>
        <position position="238"/>
    </location>
</feature>
<evidence type="ECO:0000256" key="9">
    <source>
        <dbReference type="ARBA" id="ARBA00022842"/>
    </source>
</evidence>
<feature type="binding site" evidence="11">
    <location>
        <position position="243"/>
    </location>
    <ligand>
        <name>Mg(2+)</name>
        <dbReference type="ChEBI" id="CHEBI:18420"/>
    </ligand>
</feature>
<keyword evidence="9 11" id="KW-0460">Magnesium</keyword>
<comment type="subunit">
    <text evidence="11">Monomer.</text>
</comment>
<feature type="domain" description="Aminoglycoside phosphotransferase" evidence="12">
    <location>
        <begin position="68"/>
        <end position="300"/>
    </location>
</feature>
<comment type="similarity">
    <text evidence="11">Belongs to the SrkA/RdoA protein kinase family.</text>
</comment>
<evidence type="ECO:0000256" key="5">
    <source>
        <dbReference type="ARBA" id="ARBA00022723"/>
    </source>
</evidence>
<evidence type="ECO:0000256" key="7">
    <source>
        <dbReference type="ARBA" id="ARBA00022777"/>
    </source>
</evidence>
<name>A0A845GKI6_9BURK</name>
<dbReference type="InterPro" id="IPR011009">
    <property type="entry name" value="Kinase-like_dom_sf"/>
</dbReference>
<comment type="caution">
    <text evidence="13">The sequence shown here is derived from an EMBL/GenBank/DDBJ whole genome shotgun (WGS) entry which is preliminary data.</text>
</comment>
<evidence type="ECO:0000259" key="12">
    <source>
        <dbReference type="Pfam" id="PF01636"/>
    </source>
</evidence>
<keyword evidence="3 11" id="KW-0597">Phosphoprotein</keyword>
<sequence>MNQDHFDDEEEDARAAALAAGMADALAGAADSLQEQAPHPYSALNPECVLDALDSIGLHGDGRLLALNSYENRVYQVGIEDAQPLVVKFYRPGRWSDAAILEEHAFTEELAAREIPVVPALPLGPQRATLHHFNGFRFAVFTRHGGRAPELSDPSVLEWTGRFIARIHAVGAIKPYLERPAIDIATFGTEPCDYLQANQFIPPDLKEAYASVSAQALDGVRRCYDRAGELPQLRLHGDCHGGNVLWTDAGPHFVDFDDSRMGPAIQDLWMMLSGERADQVRQMSDILAGYEDFCEFEPRQLHLVEALRTLRLIHYSAWLARRWDDPAFPVAFPWFNTQRYWQDRILELKEQISLMDEPPLPV</sequence>
<comment type="catalytic activity">
    <reaction evidence="11">
        <text>L-seryl-[protein] + ATP = O-phospho-L-seryl-[protein] + ADP + H(+)</text>
        <dbReference type="Rhea" id="RHEA:17989"/>
        <dbReference type="Rhea" id="RHEA-COMP:9863"/>
        <dbReference type="Rhea" id="RHEA-COMP:11604"/>
        <dbReference type="ChEBI" id="CHEBI:15378"/>
        <dbReference type="ChEBI" id="CHEBI:29999"/>
        <dbReference type="ChEBI" id="CHEBI:30616"/>
        <dbReference type="ChEBI" id="CHEBI:83421"/>
        <dbReference type="ChEBI" id="CHEBI:456216"/>
        <dbReference type="EC" id="2.7.11.1"/>
    </reaction>
</comment>
<keyword evidence="10 11" id="KW-0346">Stress response</keyword>
<dbReference type="Gene3D" id="1.20.1270.170">
    <property type="match status" value="1"/>
</dbReference>
<dbReference type="Pfam" id="PF01636">
    <property type="entry name" value="APH"/>
    <property type="match status" value="1"/>
</dbReference>
<keyword evidence="7 11" id="KW-0418">Kinase</keyword>
<dbReference type="GO" id="GO:0004674">
    <property type="term" value="F:protein serine/threonine kinase activity"/>
    <property type="evidence" value="ECO:0007669"/>
    <property type="project" value="UniProtKB-UniRule"/>
</dbReference>
<dbReference type="NCBIfam" id="NF008738">
    <property type="entry name" value="PRK11768.1"/>
    <property type="match status" value="1"/>
</dbReference>
<dbReference type="GO" id="GO:0005737">
    <property type="term" value="C:cytoplasm"/>
    <property type="evidence" value="ECO:0007669"/>
    <property type="project" value="UniProtKB-SubCell"/>
</dbReference>
<evidence type="ECO:0000256" key="10">
    <source>
        <dbReference type="ARBA" id="ARBA00023016"/>
    </source>
</evidence>